<dbReference type="EMBL" id="JAHJDP010000085">
    <property type="protein sequence ID" value="MBU2692148.1"/>
    <property type="molecule type" value="Genomic_DNA"/>
</dbReference>
<dbReference type="InterPro" id="IPR023827">
    <property type="entry name" value="Peptidase_S8_Asp-AS"/>
</dbReference>
<organism evidence="7 8">
    <name type="scientific">Eiseniibacteriota bacterium</name>
    <dbReference type="NCBI Taxonomy" id="2212470"/>
    <lineage>
        <taxon>Bacteria</taxon>
        <taxon>Candidatus Eiseniibacteriota</taxon>
    </lineage>
</organism>
<evidence type="ECO:0000313" key="7">
    <source>
        <dbReference type="EMBL" id="MBU2692148.1"/>
    </source>
</evidence>
<evidence type="ECO:0000256" key="4">
    <source>
        <dbReference type="ARBA" id="ARBA00022825"/>
    </source>
</evidence>
<name>A0A948RW72_UNCEI</name>
<protein>
    <submittedName>
        <fullName evidence="7">S8 family serine peptidase</fullName>
    </submittedName>
</protein>
<comment type="caution">
    <text evidence="5">Lacks conserved residue(s) required for the propagation of feature annotation.</text>
</comment>
<dbReference type="PROSITE" id="PS00136">
    <property type="entry name" value="SUBTILASE_ASP"/>
    <property type="match status" value="1"/>
</dbReference>
<sequence>MALHERGSTGDGVVIGILDTGFQRSHAAFNDPAHTLSVIAERDFVDNDPHTGIETGDPPDQHSHGTLILGTIGAYREGELIGGAYDASFILAKVEDAGSEFPLEEDWFAAGLEFIEAQGGDVATSSLIAGWYGQNEMDGETSIMAQAFNIATANGVHCCQGAGNSGHDDLPTTSHLAAPADACIVQSHPE</sequence>
<dbReference type="PANTHER" id="PTHR43806">
    <property type="entry name" value="PEPTIDASE S8"/>
    <property type="match status" value="1"/>
</dbReference>
<keyword evidence="2" id="KW-0645">Protease</keyword>
<comment type="similarity">
    <text evidence="1 5">Belongs to the peptidase S8 family.</text>
</comment>
<evidence type="ECO:0000256" key="3">
    <source>
        <dbReference type="ARBA" id="ARBA00022801"/>
    </source>
</evidence>
<dbReference type="InterPro" id="IPR036852">
    <property type="entry name" value="Peptidase_S8/S53_dom_sf"/>
</dbReference>
<evidence type="ECO:0000256" key="5">
    <source>
        <dbReference type="PROSITE-ProRule" id="PRU01240"/>
    </source>
</evidence>
<dbReference type="PROSITE" id="PS51892">
    <property type="entry name" value="SUBTILASE"/>
    <property type="match status" value="1"/>
</dbReference>
<gene>
    <name evidence="7" type="ORF">KJ970_14600</name>
</gene>
<evidence type="ECO:0000256" key="1">
    <source>
        <dbReference type="ARBA" id="ARBA00011073"/>
    </source>
</evidence>
<feature type="domain" description="Peptidase S8/S53" evidence="6">
    <location>
        <begin position="10"/>
        <end position="181"/>
    </location>
</feature>
<evidence type="ECO:0000259" key="6">
    <source>
        <dbReference type="Pfam" id="PF00082"/>
    </source>
</evidence>
<accession>A0A948RW72</accession>
<keyword evidence="4" id="KW-0720">Serine protease</keyword>
<dbReference type="AlphaFoldDB" id="A0A948RW72"/>
<evidence type="ECO:0000313" key="8">
    <source>
        <dbReference type="Proteomes" id="UP000777784"/>
    </source>
</evidence>
<dbReference type="Gene3D" id="3.40.50.200">
    <property type="entry name" value="Peptidase S8/S53 domain"/>
    <property type="match status" value="1"/>
</dbReference>
<dbReference type="Proteomes" id="UP000777784">
    <property type="component" value="Unassembled WGS sequence"/>
</dbReference>
<dbReference type="PRINTS" id="PR00723">
    <property type="entry name" value="SUBTILISIN"/>
</dbReference>
<dbReference type="InterPro" id="IPR050131">
    <property type="entry name" value="Peptidase_S8_subtilisin-like"/>
</dbReference>
<evidence type="ECO:0000256" key="2">
    <source>
        <dbReference type="ARBA" id="ARBA00022670"/>
    </source>
</evidence>
<dbReference type="InterPro" id="IPR000209">
    <property type="entry name" value="Peptidase_S8/S53_dom"/>
</dbReference>
<dbReference type="SUPFAM" id="SSF52743">
    <property type="entry name" value="Subtilisin-like"/>
    <property type="match status" value="1"/>
</dbReference>
<keyword evidence="3" id="KW-0378">Hydrolase</keyword>
<reference evidence="7" key="1">
    <citation type="submission" date="2021-05" db="EMBL/GenBank/DDBJ databases">
        <title>Energy efficiency and biological interactions define the core microbiome of deep oligotrophic groundwater.</title>
        <authorList>
            <person name="Mehrshad M."/>
            <person name="Lopez-Fernandez M."/>
            <person name="Bell E."/>
            <person name="Bernier-Latmani R."/>
            <person name="Bertilsson S."/>
            <person name="Dopson M."/>
        </authorList>
    </citation>
    <scope>NUCLEOTIDE SEQUENCE</scope>
    <source>
        <strain evidence="7">Modern_marine.mb.64</strain>
    </source>
</reference>
<dbReference type="GO" id="GO:0004252">
    <property type="term" value="F:serine-type endopeptidase activity"/>
    <property type="evidence" value="ECO:0007669"/>
    <property type="project" value="InterPro"/>
</dbReference>
<dbReference type="InterPro" id="IPR015500">
    <property type="entry name" value="Peptidase_S8_subtilisin-rel"/>
</dbReference>
<dbReference type="GO" id="GO:0006508">
    <property type="term" value="P:proteolysis"/>
    <property type="evidence" value="ECO:0007669"/>
    <property type="project" value="UniProtKB-KW"/>
</dbReference>
<comment type="caution">
    <text evidence="7">The sequence shown here is derived from an EMBL/GenBank/DDBJ whole genome shotgun (WGS) entry which is preliminary data.</text>
</comment>
<proteinExistence type="inferred from homology"/>
<dbReference type="PANTHER" id="PTHR43806:SF67">
    <property type="entry name" value="EGF-LIKE DOMAIN-CONTAINING PROTEIN"/>
    <property type="match status" value="1"/>
</dbReference>
<dbReference type="Pfam" id="PF00082">
    <property type="entry name" value="Peptidase_S8"/>
    <property type="match status" value="1"/>
</dbReference>